<name>A0A0C9Y823_9AGAM</name>
<organism evidence="1 2">
    <name type="scientific">Pisolithus microcarpus 441</name>
    <dbReference type="NCBI Taxonomy" id="765257"/>
    <lineage>
        <taxon>Eukaryota</taxon>
        <taxon>Fungi</taxon>
        <taxon>Dikarya</taxon>
        <taxon>Basidiomycota</taxon>
        <taxon>Agaricomycotina</taxon>
        <taxon>Agaricomycetes</taxon>
        <taxon>Agaricomycetidae</taxon>
        <taxon>Boletales</taxon>
        <taxon>Sclerodermatineae</taxon>
        <taxon>Pisolithaceae</taxon>
        <taxon>Pisolithus</taxon>
    </lineage>
</organism>
<accession>A0A0C9Y823</accession>
<reference evidence="1 2" key="1">
    <citation type="submission" date="2014-04" db="EMBL/GenBank/DDBJ databases">
        <authorList>
            <consortium name="DOE Joint Genome Institute"/>
            <person name="Kuo A."/>
            <person name="Kohler A."/>
            <person name="Costa M.D."/>
            <person name="Nagy L.G."/>
            <person name="Floudas D."/>
            <person name="Copeland A."/>
            <person name="Barry K.W."/>
            <person name="Cichocki N."/>
            <person name="Veneault-Fourrey C."/>
            <person name="LaButti K."/>
            <person name="Lindquist E.A."/>
            <person name="Lipzen A."/>
            <person name="Lundell T."/>
            <person name="Morin E."/>
            <person name="Murat C."/>
            <person name="Sun H."/>
            <person name="Tunlid A."/>
            <person name="Henrissat B."/>
            <person name="Grigoriev I.V."/>
            <person name="Hibbett D.S."/>
            <person name="Martin F."/>
            <person name="Nordberg H.P."/>
            <person name="Cantor M.N."/>
            <person name="Hua S.X."/>
        </authorList>
    </citation>
    <scope>NUCLEOTIDE SEQUENCE [LARGE SCALE GENOMIC DNA]</scope>
    <source>
        <strain evidence="1 2">441</strain>
    </source>
</reference>
<evidence type="ECO:0000313" key="2">
    <source>
        <dbReference type="Proteomes" id="UP000054018"/>
    </source>
</evidence>
<proteinExistence type="predicted"/>
<dbReference type="EMBL" id="KN834025">
    <property type="protein sequence ID" value="KIK13036.1"/>
    <property type="molecule type" value="Genomic_DNA"/>
</dbReference>
<dbReference type="AlphaFoldDB" id="A0A0C9Y823"/>
<protein>
    <submittedName>
        <fullName evidence="1">Uncharacterized protein</fullName>
    </submittedName>
</protein>
<gene>
    <name evidence="1" type="ORF">PISMIDRAFT_417845</name>
</gene>
<keyword evidence="2" id="KW-1185">Reference proteome</keyword>
<sequence length="262" mass="29768">MHQPTGTTQFDKSANKQKKDVAIKFFSDLFGLKYLRNHIGDITFFAGFPSMMETSTISDVPSAGATEDLEDGLLARLSKLLCASSLMRYIPFRGIWQFADAEPDSRLETVLPLLRRRCQTVFAQSDVPRWYAHESRRVEGEIKSISQTLDADLYAHIRIAFYNAYHEQKSSTEAKHRALRAKLDATIDEGEPRALEEDITGKILWLFWCGICVEADELLPKVVDYIRRAGSARVRGITWHHAIVIAVSRVWTECLGLLPQHN</sequence>
<dbReference type="OrthoDB" id="2613667at2759"/>
<evidence type="ECO:0000313" key="1">
    <source>
        <dbReference type="EMBL" id="KIK13036.1"/>
    </source>
</evidence>
<reference evidence="2" key="2">
    <citation type="submission" date="2015-01" db="EMBL/GenBank/DDBJ databases">
        <title>Evolutionary Origins and Diversification of the Mycorrhizal Mutualists.</title>
        <authorList>
            <consortium name="DOE Joint Genome Institute"/>
            <consortium name="Mycorrhizal Genomics Consortium"/>
            <person name="Kohler A."/>
            <person name="Kuo A."/>
            <person name="Nagy L.G."/>
            <person name="Floudas D."/>
            <person name="Copeland A."/>
            <person name="Barry K.W."/>
            <person name="Cichocki N."/>
            <person name="Veneault-Fourrey C."/>
            <person name="LaButti K."/>
            <person name="Lindquist E.A."/>
            <person name="Lipzen A."/>
            <person name="Lundell T."/>
            <person name="Morin E."/>
            <person name="Murat C."/>
            <person name="Riley R."/>
            <person name="Ohm R."/>
            <person name="Sun H."/>
            <person name="Tunlid A."/>
            <person name="Henrissat B."/>
            <person name="Grigoriev I.V."/>
            <person name="Hibbett D.S."/>
            <person name="Martin F."/>
        </authorList>
    </citation>
    <scope>NUCLEOTIDE SEQUENCE [LARGE SCALE GENOMIC DNA]</scope>
    <source>
        <strain evidence="2">441</strain>
    </source>
</reference>
<dbReference type="Proteomes" id="UP000054018">
    <property type="component" value="Unassembled WGS sequence"/>
</dbReference>
<dbReference type="HOGENOM" id="CLU_059972_1_0_1"/>